<feature type="domain" description="Alpha-2-macroglobulin" evidence="11">
    <location>
        <begin position="710"/>
        <end position="802"/>
    </location>
</feature>
<dbReference type="InterPro" id="IPR036595">
    <property type="entry name" value="A-macroglobulin_rcpt-bd_sf"/>
</dbReference>
<evidence type="ECO:0000313" key="13">
    <source>
        <dbReference type="EMBL" id="KNC22909.1"/>
    </source>
</evidence>
<dbReference type="GO" id="GO:0002376">
    <property type="term" value="P:immune system process"/>
    <property type="evidence" value="ECO:0007669"/>
    <property type="project" value="UniProtKB-KW"/>
</dbReference>
<dbReference type="Pfam" id="PF00207">
    <property type="entry name" value="A2M"/>
    <property type="match status" value="2"/>
</dbReference>
<evidence type="ECO:0000259" key="11">
    <source>
        <dbReference type="SMART" id="SM01360"/>
    </source>
</evidence>
<evidence type="ECO:0000256" key="5">
    <source>
        <dbReference type="ARBA" id="ARBA00023180"/>
    </source>
</evidence>
<keyword evidence="2" id="KW-0391">Immunity</keyword>
<dbReference type="InterPro" id="IPR008930">
    <property type="entry name" value="Terpenoid_cyclase/PrenylTrfase"/>
</dbReference>
<feature type="domain" description="Alpha-macroglobulin receptor-binding" evidence="12">
    <location>
        <begin position="1321"/>
        <end position="1411"/>
    </location>
</feature>
<feature type="domain" description="Alpha-2-macroglobulin bait region" evidence="10">
    <location>
        <begin position="1852"/>
        <end position="1991"/>
    </location>
</feature>
<keyword evidence="1 9" id="KW-0732">Signal</keyword>
<keyword evidence="5" id="KW-0325">Glycoprotein</keyword>
<dbReference type="Gene3D" id="2.60.120.1540">
    <property type="match status" value="2"/>
</dbReference>
<dbReference type="SUPFAM" id="SSF49410">
    <property type="entry name" value="Alpha-macroglobulin receptor domain"/>
    <property type="match status" value="2"/>
</dbReference>
<comment type="subunit">
    <text evidence="7">Heterodimer of a TEP1-N chain and an TEP1-C chain non-covalently linked. Forms a complex composed of TEP1-N and TEP1-C heterodimer, LRIM1 and APL1C; the interaction stabilizes TEP1-N and TEP1-C heterodimer, prevents its binding to tissues while circulating in the hemolymph and protects the thioester bond from hydrolysis. Mature TEP1 and to a lesser extent full-length TEP1 interact with SPCLIP1; the interaction is induced by microbial infection.</text>
</comment>
<sequence length="2800" mass="315892">MKRTLSLAFIFLQILIFVNANGFYSIVAPGTIQGQHDYSVSVTLHENSEPATIKIGIKGPSYNEEKTLNILPSQTEVVNFKIPKLQFGTYHLESEGIKGLIFKNSTELNFKNKEPKMYIQTDKAVYKPGDLVQYRIIVLDENTRPAKLEQPLTLGFKDGGGNFVKQIKDIRLTKGVYTGNFQLSEQPVLGNWLIAVSLGPNQEDTKTEKKFEVAKYVLPKFSVDIETAKDIAYGDPLKITLRSKYTYGKPVKGKAIITVDASYGQAKSEKIIDVDGKGYVEFDLKKDLNLELFSSNNRFTYYFYMPPINILAVMTEEYTGNKQNKTASVNLHRSRYKIEVPQTDYEYVINKPFELKVFVKNLDGTPVQNGKHVVKLSISRNPHYYVHGFSAVPAEANMEFTSELDKNGMALFKPTIHSVGYYHDVKVTYADQTKNLPPFRGKEDNEIKDDKEDVGPLKLVKKTEKLQLDQDVVVDIKSNKYIPYYVYAVVARGNIIKQEHVKLPENVKSHELKFKPSFEMVPESHLYVYFVLNGDLKFQEMTLNFPKEFQNKMEITAPKQAKPSEEVTLNIKTDPDSFVGLLGVDQSVLLLQSGNDLDRKKIIDNLSTYDTSTPYMRGYGTYPGRSSGLITQTNANYPYSTDYPRIYYSRPDFPMGFSGSMAFPGPMIEHRVTTYGGVSPTLHFAQPQYSTAGIPGSSMIPKIRKEFVENWIFNNIDNTDKNGLATLTKKIPDTITSWVVTGFSLNDKTGFGMVTNPTNIEVFQPFFVSTNLPYSVKRGEVLSIPVIIFNYMDKALDAEVTMENTDDEYDFTEVSNEIEELVLEDKQRVKMVTVPSNSGKSLSFMIRPNKVGEITLKIKAITALAGDAMHQKLKVEPEGVTQYENQAIFITPSKEPIKETLEAAIPKEAVLDSEYLEFSVVGDILGPTIKNIDKLVRKPYGCGEQNMVNFVPNILVLHYLDAIKRDMPTVVQKAKNYMEVGYQRELTYKHKNGAYSAFGEGSSEPNSWLTAYVARSFIQAKKYITIDSDVIDQALQYVVSNQLENGQFKQTGRLFHPAHQNDVGFTAFALLALLEDMDYSNKYKSEIEKGIKYLDDNIEKESDTYALALAVVVLKKVQHPSANKLMEKLEKLAHEENGLKWWTKSSKDHNNDIEITAYILEAYVYTEPAGKLLPIIKWLIGNRNSNGGFDSTQDTVVGLQALIKFAEKYIAGADGKMTISFEALDGEGKETTKGTFSVDKENSLILQTHVLPKSSRQIKFEANGEGSSLVQLSYSYNLATKDDKPSFSIKHTIQPTDYPNLLQIDVCADFVPGANSDIKESNMAIMEIYLPSGFTADTDKFNAIRQVKQVQRIETKNSETAIIVYFDFLTAGEEVCFKVNAEKTHAVAKQKPAAITMYDYYNSDQRATVYYEVKSSFFYSIVAPGTIQSKHNYSVSVTLHKNTEPATIKLAIKGPSYNEEKTIDILPSQTEVINFVIPKLKTGKYQLESEGIKGLIFKNSTELNFKIKEPKIYIQTDKAVYKPGDLVQYRIIVLNENIRPAKLEHALRLSIIDGAGNLVKQVNDIILTKGVYAGQFQLSEQPVMGEWLMEVIQGPNEDDTKTEKKFEVAKYVLPKFTVDIETNKNNAIKDNLKITIRSKYTYGKPVKGQATVTLDAYNGRTEKTIDVDGKGYVEFESKEYLDLALPQLNNRYGYYYRIPPINILAVMTEEHTGNKQNKTIAVNLHLSRYNIEVPKNMREFVVNKPFELKAIVKNLDGSPVQNEKSVAKLLISKKGLYYSDITMPVTADYEIISELDKSGSAMFNVTIPAVGYYYNVKIIYADQTKYLPTLVVKEKESEVFKKKDVEEDVGSLKLVNKNEKFQLDQDIIVEVKSNKHIPYYVYAIVARGNIIKNEHVQVPENAKTHAIKIKPLFEMVPESHLYVYFVLDGELKFEEMTLNFPKEFQNKASFNAIEITAPEHAKPSEEVTLNIKTDPDSFVALLGVDQSVLLLKSGNDLDSKQIIDDLNTYKTSTPEIRGVGRYPGRTSSLITQTNANYPYSTVEDYTDNLFVSDIVTSETETVSNLKIRKDFPDTWIFDNINSTDKNGLASLTKKIPDTITSWVVTGFSLNDKTGFSMVTNPTNIEVFQPFFVSTNLPYAIKRGEIISVPIIVFNYMDKALDAEVTMENTDNEYDFTEVSNEIEELVLKDKKRVKMVTVPSNSGKSLSFMVRPNKAGEITLKIKAITPLAGDVIHQKLKVEPEGVTQYENQAIFITPAKEPIKETLKAAIPNEVVLDSEYLEFSVIGDILGPTIKNIELLVRKPYGCGEQNMVNFVPNILILHYLDATKRYMPSVVEKAKNFMEIGYQRELTYKHKNGAYSAFGEGNCEPSSWLTAYVARSFIQAKKYIAIDSDVIDKALEYVVANQLENGQFEQTGRLIHATHQNDVGYTAFALLALLEDLDYSNKYKSEIEKGIKYLVDNIDKENDTYALAPTLLVLKKVQHPSADKLMEKLEKLSHYNNGRKWWIKSAKNRDNDIEITAYILEAYVYSEPPGKILPIVKWLVGNRNNLGGFDSTLDTNVGLQALIRFAEKYVAGGDGKMTINFKAQDAEGKETSKGSFSVDKENSLILQTYVLPKSSRQVVFEADGKGSSLVQLSYRYNLATKDDKPSFNIKHEIQPTDYLNLLQMEVCADFNAGSESVIKESNMAIMEIYLPSGFTADTDKFNEIHQIKHVQRVETKMDDTAIIVYFDYLTAGEEVCFKVNAEKSHAVAKQKPAAIIMYDYYNADQRSTVYYEVKSSLCDICEEGECGKVCEIKAGK</sequence>
<dbReference type="InterPro" id="IPR041813">
    <property type="entry name" value="A2M_TED"/>
</dbReference>
<keyword evidence="3" id="KW-0882">Thioester bond</keyword>
<dbReference type="SMART" id="SM01361">
    <property type="entry name" value="A2M_recep"/>
    <property type="match status" value="2"/>
</dbReference>
<feature type="signal peptide" evidence="9">
    <location>
        <begin position="1"/>
        <end position="20"/>
    </location>
</feature>
<dbReference type="InterPro" id="IPR041555">
    <property type="entry name" value="MG3"/>
</dbReference>
<dbReference type="InterPro" id="IPR009048">
    <property type="entry name" value="A-macroglobulin_rcpt-bd"/>
</dbReference>
<dbReference type="InterPro" id="IPR050473">
    <property type="entry name" value="A2M/Complement_sys"/>
</dbReference>
<evidence type="ECO:0000259" key="10">
    <source>
        <dbReference type="SMART" id="SM01359"/>
    </source>
</evidence>
<dbReference type="CDD" id="cd02897">
    <property type="entry name" value="A2M_2"/>
    <property type="match status" value="1"/>
</dbReference>
<dbReference type="Pfam" id="PF07678">
    <property type="entry name" value="TED_complement"/>
    <property type="match status" value="2"/>
</dbReference>
<dbReference type="PANTHER" id="PTHR11412">
    <property type="entry name" value="MACROGLOBULIN / COMPLEMENT"/>
    <property type="match status" value="1"/>
</dbReference>
<dbReference type="Gene3D" id="6.20.50.160">
    <property type="match status" value="2"/>
</dbReference>
<dbReference type="Gene3D" id="2.60.40.690">
    <property type="entry name" value="Alpha-macroglobulin, receptor-binding domain"/>
    <property type="match status" value="2"/>
</dbReference>
<name>A0A0L0BUM9_LUCCU</name>
<dbReference type="InterPro" id="IPR047565">
    <property type="entry name" value="Alpha-macroglob_thiol-ester_cl"/>
</dbReference>
<dbReference type="FunFam" id="2.60.40.10:FF:000155">
    <property type="entry name" value="complement C3 isoform X1"/>
    <property type="match status" value="2"/>
</dbReference>
<dbReference type="InterPro" id="IPR011626">
    <property type="entry name" value="Alpha-macroglobulin_TED"/>
</dbReference>
<feature type="domain" description="Alpha-macroglobulin receptor-binding" evidence="12">
    <location>
        <begin position="2685"/>
        <end position="2775"/>
    </location>
</feature>
<proteinExistence type="predicted"/>
<keyword evidence="14" id="KW-1185">Reference proteome</keyword>
<evidence type="ECO:0000313" key="14">
    <source>
        <dbReference type="Proteomes" id="UP000037069"/>
    </source>
</evidence>
<dbReference type="Pfam" id="PF07677">
    <property type="entry name" value="A2M_recep"/>
    <property type="match status" value="2"/>
</dbReference>
<evidence type="ECO:0000256" key="1">
    <source>
        <dbReference type="ARBA" id="ARBA00022729"/>
    </source>
</evidence>
<evidence type="ECO:0000259" key="12">
    <source>
        <dbReference type="SMART" id="SM01361"/>
    </source>
</evidence>
<dbReference type="PANTHER" id="PTHR11412:SF136">
    <property type="entry name" value="CD109 ANTIGEN"/>
    <property type="match status" value="1"/>
</dbReference>
<dbReference type="OrthoDB" id="9998011at2759"/>
<dbReference type="PROSITE" id="PS00477">
    <property type="entry name" value="ALPHA_2_MACROGLOBULIN"/>
    <property type="match status" value="2"/>
</dbReference>
<dbReference type="Gene3D" id="2.60.40.1940">
    <property type="match status" value="2"/>
</dbReference>
<organism evidence="13 14">
    <name type="scientific">Lucilia cuprina</name>
    <name type="common">Green bottle fly</name>
    <name type="synonym">Australian sheep blowfly</name>
    <dbReference type="NCBI Taxonomy" id="7375"/>
    <lineage>
        <taxon>Eukaryota</taxon>
        <taxon>Metazoa</taxon>
        <taxon>Ecdysozoa</taxon>
        <taxon>Arthropoda</taxon>
        <taxon>Hexapoda</taxon>
        <taxon>Insecta</taxon>
        <taxon>Pterygota</taxon>
        <taxon>Neoptera</taxon>
        <taxon>Endopterygota</taxon>
        <taxon>Diptera</taxon>
        <taxon>Brachycera</taxon>
        <taxon>Muscomorpha</taxon>
        <taxon>Oestroidea</taxon>
        <taxon>Calliphoridae</taxon>
        <taxon>Luciliinae</taxon>
        <taxon>Lucilia</taxon>
    </lineage>
</organism>
<dbReference type="Gene3D" id="2.60.40.1930">
    <property type="match status" value="4"/>
</dbReference>
<dbReference type="Proteomes" id="UP000037069">
    <property type="component" value="Unassembled WGS sequence"/>
</dbReference>
<evidence type="ECO:0000256" key="2">
    <source>
        <dbReference type="ARBA" id="ARBA00022859"/>
    </source>
</evidence>
<comment type="function">
    <text evidence="6">Binds covalently through a thioester bond to the pathogen surface resulting in pathogen clearance.</text>
</comment>
<dbReference type="InterPro" id="IPR001599">
    <property type="entry name" value="Macroglobln_a2"/>
</dbReference>
<reference evidence="13" key="1">
    <citation type="journal article" date="2015" name="Nat. Commun.">
        <title>Lucilia cuprina genome unlocks parasitic fly biology to underpin future interventions.</title>
        <authorList>
            <person name="Anstead C.A."/>
            <person name="Korhonen P.K."/>
            <person name="Young N.D."/>
            <person name="Hall R.S."/>
            <person name="Jex A.R."/>
            <person name="Murali S.C."/>
            <person name="Hughes D.S."/>
            <person name="Lee S.F."/>
            <person name="Perry T."/>
            <person name="Stroehlein A.J."/>
            <person name="Ansell B.R."/>
            <person name="Breugelmans B."/>
            <person name="Hofmann A."/>
            <person name="Qu J."/>
            <person name="Dugan S."/>
            <person name="Lee S.L."/>
            <person name="Chao H."/>
            <person name="Dinh H."/>
            <person name="Han Y."/>
            <person name="Doddapaneni H.V."/>
            <person name="Worley K.C."/>
            <person name="Muzny D.M."/>
            <person name="Ioannidis P."/>
            <person name="Waterhouse R.M."/>
            <person name="Zdobnov E.M."/>
            <person name="James P.J."/>
            <person name="Bagnall N.H."/>
            <person name="Kotze A.C."/>
            <person name="Gibbs R.A."/>
            <person name="Richards S."/>
            <person name="Batterham P."/>
            <person name="Gasser R.B."/>
        </authorList>
    </citation>
    <scope>NUCLEOTIDE SEQUENCE [LARGE SCALE GENOMIC DNA]</scope>
    <source>
        <strain evidence="13">LS</strain>
        <tissue evidence="13">Full body</tissue>
    </source>
</reference>
<evidence type="ECO:0000256" key="3">
    <source>
        <dbReference type="ARBA" id="ARBA00022966"/>
    </source>
</evidence>
<keyword evidence="4" id="KW-1015">Disulfide bond</keyword>
<dbReference type="SMART" id="SM01360">
    <property type="entry name" value="A2M"/>
    <property type="match status" value="2"/>
</dbReference>
<dbReference type="FunFam" id="2.60.40.1930:FF:000001">
    <property type="entry name" value="CD109 isoform 3"/>
    <property type="match status" value="2"/>
</dbReference>
<dbReference type="InterPro" id="IPR002890">
    <property type="entry name" value="MG2"/>
</dbReference>
<dbReference type="InterPro" id="IPR013783">
    <property type="entry name" value="Ig-like_fold"/>
</dbReference>
<feature type="chain" id="PRO_5005535142" description="TEP1-F" evidence="9">
    <location>
        <begin position="21"/>
        <end position="2800"/>
    </location>
</feature>
<dbReference type="EMBL" id="JRES01001441">
    <property type="protein sequence ID" value="KNC22909.1"/>
    <property type="molecule type" value="Genomic_DNA"/>
</dbReference>
<dbReference type="InterPro" id="IPR019742">
    <property type="entry name" value="MacrogloblnA2_CS"/>
</dbReference>
<dbReference type="SMART" id="SM01359">
    <property type="entry name" value="A2M_N_2"/>
    <property type="match status" value="2"/>
</dbReference>
<dbReference type="SUPFAM" id="SSF48239">
    <property type="entry name" value="Terpenoid cyclases/Protein prenyltransferases"/>
    <property type="match status" value="2"/>
</dbReference>
<dbReference type="Gene3D" id="1.50.10.20">
    <property type="match status" value="2"/>
</dbReference>
<dbReference type="Pfam" id="PF17791">
    <property type="entry name" value="MG3"/>
    <property type="match status" value="2"/>
</dbReference>
<dbReference type="InterPro" id="IPR011625">
    <property type="entry name" value="A2M_N_BRD"/>
</dbReference>
<feature type="non-terminal residue" evidence="13">
    <location>
        <position position="2800"/>
    </location>
</feature>
<dbReference type="GO" id="GO:0005615">
    <property type="term" value="C:extracellular space"/>
    <property type="evidence" value="ECO:0007669"/>
    <property type="project" value="InterPro"/>
</dbReference>
<dbReference type="STRING" id="7375.A0A0L0BUM9"/>
<dbReference type="Pfam" id="PF01835">
    <property type="entry name" value="MG2"/>
    <property type="match status" value="2"/>
</dbReference>
<dbReference type="GO" id="GO:0004866">
    <property type="term" value="F:endopeptidase inhibitor activity"/>
    <property type="evidence" value="ECO:0007669"/>
    <property type="project" value="InterPro"/>
</dbReference>
<comment type="caution">
    <text evidence="13">The sequence shown here is derived from an EMBL/GenBank/DDBJ whole genome shotgun (WGS) entry which is preliminary data.</text>
</comment>
<gene>
    <name evidence="13" type="ORF">FF38_00374</name>
</gene>
<dbReference type="OMA" id="CEGADCK"/>
<dbReference type="Gene3D" id="2.20.130.20">
    <property type="match status" value="2"/>
</dbReference>
<dbReference type="Pfam" id="PF07703">
    <property type="entry name" value="A2M_BRD"/>
    <property type="match status" value="2"/>
</dbReference>
<protein>
    <recommendedName>
        <fullName evidence="8">TEP1-F</fullName>
    </recommendedName>
</protein>
<evidence type="ECO:0000256" key="6">
    <source>
        <dbReference type="ARBA" id="ARBA00057615"/>
    </source>
</evidence>
<evidence type="ECO:0000256" key="8">
    <source>
        <dbReference type="ARBA" id="ARBA00078071"/>
    </source>
</evidence>
<dbReference type="Gene3D" id="2.60.40.10">
    <property type="entry name" value="Immunoglobulins"/>
    <property type="match status" value="4"/>
</dbReference>
<feature type="domain" description="Alpha-2-macroglobulin bait region" evidence="10">
    <location>
        <begin position="457"/>
        <end position="591"/>
    </location>
</feature>
<evidence type="ECO:0000256" key="4">
    <source>
        <dbReference type="ARBA" id="ARBA00023157"/>
    </source>
</evidence>
<dbReference type="Gene3D" id="2.60.40.2950">
    <property type="match status" value="2"/>
</dbReference>
<feature type="domain" description="Alpha-2-macroglobulin" evidence="11">
    <location>
        <begin position="2074"/>
        <end position="2166"/>
    </location>
</feature>
<accession>A0A0L0BUM9</accession>
<dbReference type="SMART" id="SM01419">
    <property type="entry name" value="Thiol-ester_cl"/>
    <property type="match status" value="2"/>
</dbReference>
<evidence type="ECO:0000256" key="9">
    <source>
        <dbReference type="SAM" id="SignalP"/>
    </source>
</evidence>
<evidence type="ECO:0000256" key="7">
    <source>
        <dbReference type="ARBA" id="ARBA00063781"/>
    </source>
</evidence>